<accession>A0AB73T3C1</accession>
<dbReference type="GO" id="GO:0006004">
    <property type="term" value="P:fucose metabolic process"/>
    <property type="evidence" value="ECO:0007669"/>
    <property type="project" value="InterPro"/>
</dbReference>
<organism evidence="8 9">
    <name type="scientific">Murimonas intestini</name>
    <dbReference type="NCBI Taxonomy" id="1337051"/>
    <lineage>
        <taxon>Bacteria</taxon>
        <taxon>Bacillati</taxon>
        <taxon>Bacillota</taxon>
        <taxon>Clostridia</taxon>
        <taxon>Lachnospirales</taxon>
        <taxon>Lachnospiraceae</taxon>
        <taxon>Murimonas</taxon>
    </lineage>
</organism>
<keyword evidence="6" id="KW-0326">Glycosidase</keyword>
<evidence type="ECO:0000256" key="1">
    <source>
        <dbReference type="ARBA" id="ARBA00004071"/>
    </source>
</evidence>
<dbReference type="SMART" id="SM00812">
    <property type="entry name" value="Alpha_L_fucos"/>
    <property type="match status" value="1"/>
</dbReference>
<dbReference type="EMBL" id="QGGY01000007">
    <property type="protein sequence ID" value="PWJ75208.1"/>
    <property type="molecule type" value="Genomic_DNA"/>
</dbReference>
<reference evidence="8 9" key="1">
    <citation type="submission" date="2018-05" db="EMBL/GenBank/DDBJ databases">
        <authorList>
            <person name="Goeker M."/>
            <person name="Huntemann M."/>
            <person name="Clum A."/>
            <person name="Pillay M."/>
            <person name="Palaniappan K."/>
            <person name="Varghese N."/>
            <person name="Mikhailova N."/>
            <person name="Stamatis D."/>
            <person name="Reddy T."/>
            <person name="Daum C."/>
            <person name="Shapiro N."/>
            <person name="Ivanova N."/>
            <person name="Kyrpides N."/>
            <person name="Woyke T."/>
        </authorList>
    </citation>
    <scope>NUCLEOTIDE SEQUENCE [LARGE SCALE GENOMIC DNA]</scope>
    <source>
        <strain evidence="8 9">DSM 26524</strain>
    </source>
</reference>
<evidence type="ECO:0000256" key="6">
    <source>
        <dbReference type="ARBA" id="ARBA00023295"/>
    </source>
</evidence>
<dbReference type="EC" id="3.2.1.51" evidence="3"/>
<dbReference type="Gene3D" id="2.60.40.1180">
    <property type="entry name" value="Golgi alpha-mannosidase II"/>
    <property type="match status" value="1"/>
</dbReference>
<evidence type="ECO:0000256" key="4">
    <source>
        <dbReference type="ARBA" id="ARBA00022729"/>
    </source>
</evidence>
<dbReference type="GO" id="GO:0004560">
    <property type="term" value="F:alpha-L-fucosidase activity"/>
    <property type="evidence" value="ECO:0007669"/>
    <property type="project" value="InterPro"/>
</dbReference>
<gene>
    <name evidence="8" type="ORF">C7383_107215</name>
</gene>
<comment type="similarity">
    <text evidence="2">Belongs to the glycosyl hydrolase 29 family.</text>
</comment>
<sequence>MGNQYEIKEGSFKAEFDSLYKFRCPEWFRDAKFGIWSHWGPQSVPMYGDWYARNMYIEGSQQYLYHLRHYGHPSKFGYKDIVKLWKAENFDPQELMELYKKAGARYFLAQAMHHDNFFNYDSKKNRFNSVNMGPQKDIVGLWKKAAIDKGLHFGMSEHHGACFEWFNTNKMCDRTGPYAGVPYDGNDPEYQDYYLDNKYTTLPGHTRRHYTWDENWYPRWYEAVKEAVDMYEPEILYSDGALPFYRNYADTHDKTYLPGLSMAAHLYNSSESKYGRNESVYLHKDAREEFYKIGLLDFERSTDEQVREEPWQTDTCLGHWFYDVRAEYKTARQVTDLLVDIVSKNGNLLLNIPQRPDGTIDDESRFTLEKTAEWMAVCGEGIYETRPYEVYGEGLTHIEAEKAAQWTRYDVRYTGKADVVYAFLMGKGSNAVLHELRDSSEVKRVQLLGYGDVPFDKDLGILNVQLPDKMPCEFSNCLKIHFRE</sequence>
<dbReference type="PANTHER" id="PTHR10030:SF37">
    <property type="entry name" value="ALPHA-L-FUCOSIDASE-RELATED"/>
    <property type="match status" value="1"/>
</dbReference>
<evidence type="ECO:0000256" key="5">
    <source>
        <dbReference type="ARBA" id="ARBA00022801"/>
    </source>
</evidence>
<dbReference type="AlphaFoldDB" id="A0AB73T3C1"/>
<dbReference type="Pfam" id="PF01120">
    <property type="entry name" value="Alpha_L_fucos"/>
    <property type="match status" value="1"/>
</dbReference>
<dbReference type="Gene3D" id="3.20.20.80">
    <property type="entry name" value="Glycosidases"/>
    <property type="match status" value="1"/>
</dbReference>
<dbReference type="InterPro" id="IPR017853">
    <property type="entry name" value="GH"/>
</dbReference>
<comment type="caution">
    <text evidence="8">The sequence shown here is derived from an EMBL/GenBank/DDBJ whole genome shotgun (WGS) entry which is preliminary data.</text>
</comment>
<dbReference type="InterPro" id="IPR013780">
    <property type="entry name" value="Glyco_hydro_b"/>
</dbReference>
<dbReference type="Proteomes" id="UP000245412">
    <property type="component" value="Unassembled WGS sequence"/>
</dbReference>
<comment type="function">
    <text evidence="1">Alpha-L-fucosidase is responsible for hydrolyzing the alpha-1,6-linked fucose joined to the reducing-end N-acetylglucosamine of the carbohydrate moieties of glycoproteins.</text>
</comment>
<dbReference type="GO" id="GO:0005764">
    <property type="term" value="C:lysosome"/>
    <property type="evidence" value="ECO:0007669"/>
    <property type="project" value="TreeGrafter"/>
</dbReference>
<evidence type="ECO:0000259" key="7">
    <source>
        <dbReference type="Pfam" id="PF01120"/>
    </source>
</evidence>
<name>A0AB73T3C1_9FIRM</name>
<dbReference type="InterPro" id="IPR000933">
    <property type="entry name" value="Glyco_hydro_29"/>
</dbReference>
<evidence type="ECO:0000313" key="8">
    <source>
        <dbReference type="EMBL" id="PWJ75208.1"/>
    </source>
</evidence>
<evidence type="ECO:0000256" key="3">
    <source>
        <dbReference type="ARBA" id="ARBA00012662"/>
    </source>
</evidence>
<dbReference type="GO" id="GO:0016139">
    <property type="term" value="P:glycoside catabolic process"/>
    <property type="evidence" value="ECO:0007669"/>
    <property type="project" value="TreeGrafter"/>
</dbReference>
<keyword evidence="4" id="KW-0732">Signal</keyword>
<dbReference type="InterPro" id="IPR016286">
    <property type="entry name" value="FUC_metazoa-typ"/>
</dbReference>
<dbReference type="PANTHER" id="PTHR10030">
    <property type="entry name" value="ALPHA-L-FUCOSIDASE"/>
    <property type="match status" value="1"/>
</dbReference>
<dbReference type="PIRSF" id="PIRSF001092">
    <property type="entry name" value="Alpha-L-fucosidase"/>
    <property type="match status" value="1"/>
</dbReference>
<keyword evidence="9" id="KW-1185">Reference proteome</keyword>
<feature type="domain" description="Glycoside hydrolase family 29 N-terminal" evidence="7">
    <location>
        <begin position="6"/>
        <end position="380"/>
    </location>
</feature>
<evidence type="ECO:0000313" key="9">
    <source>
        <dbReference type="Proteomes" id="UP000245412"/>
    </source>
</evidence>
<dbReference type="RefSeq" id="WP_109627092.1">
    <property type="nucleotide sequence ID" value="NZ_JANKBI010000024.1"/>
</dbReference>
<proteinExistence type="inferred from homology"/>
<keyword evidence="5" id="KW-0378">Hydrolase</keyword>
<dbReference type="SUPFAM" id="SSF51445">
    <property type="entry name" value="(Trans)glycosidases"/>
    <property type="match status" value="1"/>
</dbReference>
<evidence type="ECO:0000256" key="2">
    <source>
        <dbReference type="ARBA" id="ARBA00007951"/>
    </source>
</evidence>
<dbReference type="InterPro" id="IPR057739">
    <property type="entry name" value="Glyco_hydro_29_N"/>
</dbReference>
<protein>
    <recommendedName>
        <fullName evidence="3">alpha-L-fucosidase</fullName>
        <ecNumber evidence="3">3.2.1.51</ecNumber>
    </recommendedName>
</protein>